<dbReference type="UniPathway" id="UPA00051">
    <property type="reaction ID" value="UER00462"/>
</dbReference>
<comment type="pathway">
    <text evidence="4 15">Amino-acid biosynthesis; L-threonine biosynthesis; L-threonine from L-aspartate: step 1/5.</text>
</comment>
<evidence type="ECO:0000256" key="9">
    <source>
        <dbReference type="ARBA" id="ARBA00022840"/>
    </source>
</evidence>
<dbReference type="CDD" id="cd04911">
    <property type="entry name" value="ACT_AKiii-YclM-BS_1"/>
    <property type="match status" value="1"/>
</dbReference>
<name>A0A8J3EKT1_9BACL</name>
<dbReference type="CDD" id="cd04245">
    <property type="entry name" value="AAK_AKiii-YclM-BS"/>
    <property type="match status" value="1"/>
</dbReference>
<dbReference type="PANTHER" id="PTHR21499">
    <property type="entry name" value="ASPARTATE KINASE"/>
    <property type="match status" value="1"/>
</dbReference>
<comment type="pathway">
    <text evidence="3 15">Amino-acid biosynthesis; L-methionine biosynthesis via de novo pathway; L-homoserine from L-aspartate: step 1/3.</text>
</comment>
<feature type="binding site" evidence="13">
    <location>
        <position position="121"/>
    </location>
    <ligand>
        <name>substrate</name>
    </ligand>
</feature>
<dbReference type="GO" id="GO:0005829">
    <property type="term" value="C:cytosol"/>
    <property type="evidence" value="ECO:0007669"/>
    <property type="project" value="TreeGrafter"/>
</dbReference>
<dbReference type="CDD" id="cd04916">
    <property type="entry name" value="ACT_AKiii-YclM-BS_2"/>
    <property type="match status" value="1"/>
</dbReference>
<proteinExistence type="inferred from homology"/>
<comment type="catalytic activity">
    <reaction evidence="12 14">
        <text>L-aspartate + ATP = 4-phospho-L-aspartate + ADP</text>
        <dbReference type="Rhea" id="RHEA:23776"/>
        <dbReference type="ChEBI" id="CHEBI:29991"/>
        <dbReference type="ChEBI" id="CHEBI:30616"/>
        <dbReference type="ChEBI" id="CHEBI:57535"/>
        <dbReference type="ChEBI" id="CHEBI:456216"/>
        <dbReference type="EC" id="2.7.2.4"/>
    </reaction>
</comment>
<dbReference type="NCBIfam" id="NF006540">
    <property type="entry name" value="PRK09034.1"/>
    <property type="match status" value="1"/>
</dbReference>
<dbReference type="InterPro" id="IPR005260">
    <property type="entry name" value="Asp_kin_monofn"/>
</dbReference>
<evidence type="ECO:0000256" key="1">
    <source>
        <dbReference type="ARBA" id="ARBA00003121"/>
    </source>
</evidence>
<dbReference type="Gene3D" id="3.40.1160.10">
    <property type="entry name" value="Acetylglutamate kinase-like"/>
    <property type="match status" value="1"/>
</dbReference>
<keyword evidence="11" id="KW-0457">Lysine biosynthesis</keyword>
<feature type="binding site" evidence="13">
    <location>
        <position position="49"/>
    </location>
    <ligand>
        <name>substrate</name>
    </ligand>
</feature>
<sequence length="458" mass="50985">MKVVKFGGSSLASGEQIRKVFDIVMADSERKIVVVSAPGKRYADDIKVTDLLIQCAEAFLEDKASKELEVELVLQRYQIITDELSLTSDIVNQIKRNLLAALNRDQTDRAQYIEAVKACGEDGLAQLVAAYFSFRGAKAHYVNPREAGLIVTSEPGNAQVLPESFAHLNRLKERPGIIIFPGFFGYSQSGEVFTFSRSGSDITGSILANAIQADLYENFTDVDAVYSVNPNFVEEPKEIKELTYREMRELSYAGFTVFHDEALIPAFRAGIPVQVKNTNNPQAPGTRIVSTRENANGPVVGIASDNGFCSLYMSKYLMNREVGFGRKVLNILEDLKITYEHVPSGIDDMSVVLRQDQLNPEVEQEILTRLKQELAVDEVKIEYDLALLMVVGEGMRRNVGTTARASKALADAEVNIEMINQGSSEVSMMFGVKVIEEKRAVKALYEEFFVRSEYITLR</sequence>
<keyword evidence="6 14" id="KW-0808">Transferase</keyword>
<keyword evidence="8 14" id="KW-0418">Kinase</keyword>
<feature type="binding site" evidence="13">
    <location>
        <begin position="5"/>
        <end position="8"/>
    </location>
    <ligand>
        <name>ATP</name>
        <dbReference type="ChEBI" id="CHEBI:30616"/>
    </ligand>
</feature>
<dbReference type="GO" id="GO:0009090">
    <property type="term" value="P:homoserine biosynthetic process"/>
    <property type="evidence" value="ECO:0007669"/>
    <property type="project" value="TreeGrafter"/>
</dbReference>
<dbReference type="GO" id="GO:0019877">
    <property type="term" value="P:diaminopimelate biosynthetic process"/>
    <property type="evidence" value="ECO:0007669"/>
    <property type="project" value="UniProtKB-KW"/>
</dbReference>
<evidence type="ECO:0000256" key="15">
    <source>
        <dbReference type="RuleBase" id="RU004249"/>
    </source>
</evidence>
<dbReference type="InterPro" id="IPR018042">
    <property type="entry name" value="Aspartate_kinase_CS"/>
</dbReference>
<dbReference type="EMBL" id="BMFV01000006">
    <property type="protein sequence ID" value="GGH78331.1"/>
    <property type="molecule type" value="Genomic_DNA"/>
</dbReference>
<dbReference type="InterPro" id="IPR035804">
    <property type="entry name" value="AKIII_YclM_N"/>
</dbReference>
<evidence type="ECO:0000256" key="2">
    <source>
        <dbReference type="ARBA" id="ARBA00004766"/>
    </source>
</evidence>
<dbReference type="UniPathway" id="UPA00034">
    <property type="reaction ID" value="UER00015"/>
</dbReference>
<dbReference type="PIRSF" id="PIRSF000726">
    <property type="entry name" value="Asp_kin"/>
    <property type="match status" value="1"/>
</dbReference>
<dbReference type="InterPro" id="IPR001341">
    <property type="entry name" value="Asp_kinase"/>
</dbReference>
<evidence type="ECO:0000313" key="17">
    <source>
        <dbReference type="EMBL" id="GGH78331.1"/>
    </source>
</evidence>
<evidence type="ECO:0000259" key="16">
    <source>
        <dbReference type="PROSITE" id="PS51671"/>
    </source>
</evidence>
<evidence type="ECO:0000256" key="8">
    <source>
        <dbReference type="ARBA" id="ARBA00022777"/>
    </source>
</evidence>
<reference evidence="17" key="2">
    <citation type="submission" date="2020-09" db="EMBL/GenBank/DDBJ databases">
        <authorList>
            <person name="Sun Q."/>
            <person name="Zhou Y."/>
        </authorList>
    </citation>
    <scope>NUCLEOTIDE SEQUENCE</scope>
    <source>
        <strain evidence="17">CGMCC 1.12777</strain>
    </source>
</reference>
<dbReference type="NCBIfam" id="TIGR00657">
    <property type="entry name" value="asp_kinases"/>
    <property type="match status" value="1"/>
</dbReference>
<evidence type="ECO:0000256" key="11">
    <source>
        <dbReference type="ARBA" id="ARBA00023154"/>
    </source>
</evidence>
<dbReference type="Gene3D" id="1.20.120.1320">
    <property type="entry name" value="Aspartokinase, catalytic domain"/>
    <property type="match status" value="1"/>
</dbReference>
<feature type="binding site" evidence="13">
    <location>
        <begin position="220"/>
        <end position="221"/>
    </location>
    <ligand>
        <name>ATP</name>
        <dbReference type="ChEBI" id="CHEBI:30616"/>
    </ligand>
</feature>
<comment type="caution">
    <text evidence="17">The sequence shown here is derived from an EMBL/GenBank/DDBJ whole genome shotgun (WGS) entry which is preliminary data.</text>
</comment>
<dbReference type="FunFam" id="3.30.2130.10:FF:000001">
    <property type="entry name" value="Bifunctional aspartokinase/homoserine dehydrogenase"/>
    <property type="match status" value="1"/>
</dbReference>
<evidence type="ECO:0000256" key="5">
    <source>
        <dbReference type="ARBA" id="ARBA00010122"/>
    </source>
</evidence>
<dbReference type="PROSITE" id="PS51671">
    <property type="entry name" value="ACT"/>
    <property type="match status" value="1"/>
</dbReference>
<dbReference type="SUPFAM" id="SSF53633">
    <property type="entry name" value="Carbamate kinase-like"/>
    <property type="match status" value="1"/>
</dbReference>
<dbReference type="Pfam" id="PF00696">
    <property type="entry name" value="AA_kinase"/>
    <property type="match status" value="1"/>
</dbReference>
<comment type="similarity">
    <text evidence="5 14">Belongs to the aspartokinase family.</text>
</comment>
<evidence type="ECO:0000256" key="14">
    <source>
        <dbReference type="RuleBase" id="RU003448"/>
    </source>
</evidence>
<protein>
    <recommendedName>
        <fullName evidence="14">Aspartokinase</fullName>
        <ecNumber evidence="14">2.7.2.4</ecNumber>
    </recommendedName>
</protein>
<gene>
    <name evidence="17" type="primary">yclM</name>
    <name evidence="17" type="ORF">GCM10007096_11590</name>
</gene>
<keyword evidence="15" id="KW-0028">Amino-acid biosynthesis</keyword>
<keyword evidence="10" id="KW-0220">Diaminopimelate biosynthesis</keyword>
<dbReference type="InterPro" id="IPR042199">
    <property type="entry name" value="AsparK_Bifunc_asparK/hSer_DH"/>
</dbReference>
<evidence type="ECO:0000256" key="7">
    <source>
        <dbReference type="ARBA" id="ARBA00022741"/>
    </source>
</evidence>
<dbReference type="Proteomes" id="UP000656813">
    <property type="component" value="Unassembled WGS sequence"/>
</dbReference>
<dbReference type="InterPro" id="IPR036393">
    <property type="entry name" value="AceGlu_kinase-like_sf"/>
</dbReference>
<dbReference type="PANTHER" id="PTHR21499:SF67">
    <property type="entry name" value="ASPARTOKINASE 3"/>
    <property type="match status" value="1"/>
</dbReference>
<dbReference type="InterPro" id="IPR002912">
    <property type="entry name" value="ACT_dom"/>
</dbReference>
<dbReference type="GO" id="GO:0005524">
    <property type="term" value="F:ATP binding"/>
    <property type="evidence" value="ECO:0007669"/>
    <property type="project" value="UniProtKB-KW"/>
</dbReference>
<evidence type="ECO:0000256" key="12">
    <source>
        <dbReference type="ARBA" id="ARBA00047872"/>
    </source>
</evidence>
<dbReference type="AlphaFoldDB" id="A0A8J3EKT1"/>
<dbReference type="UniPathway" id="UPA00050">
    <property type="reaction ID" value="UER00461"/>
</dbReference>
<evidence type="ECO:0000256" key="13">
    <source>
        <dbReference type="PIRSR" id="PIRSR000726-1"/>
    </source>
</evidence>
<feature type="binding site" evidence="13">
    <location>
        <position position="226"/>
    </location>
    <ligand>
        <name>ATP</name>
        <dbReference type="ChEBI" id="CHEBI:30616"/>
    </ligand>
</feature>
<evidence type="ECO:0000256" key="3">
    <source>
        <dbReference type="ARBA" id="ARBA00004986"/>
    </source>
</evidence>
<comment type="pathway">
    <text evidence="2 15">Amino-acid biosynthesis; L-lysine biosynthesis via DAP pathway; (S)-tetrahydrodipicolinate from L-aspartate: step 1/4.</text>
</comment>
<dbReference type="SUPFAM" id="SSF55021">
    <property type="entry name" value="ACT-like"/>
    <property type="match status" value="2"/>
</dbReference>
<dbReference type="Gene3D" id="3.30.2130.10">
    <property type="entry name" value="VC0802-like"/>
    <property type="match status" value="1"/>
</dbReference>
<evidence type="ECO:0000313" key="18">
    <source>
        <dbReference type="Proteomes" id="UP000656813"/>
    </source>
</evidence>
<dbReference type="InterPro" id="IPR054352">
    <property type="entry name" value="ACT_Aspartokinase"/>
</dbReference>
<dbReference type="FunFam" id="3.40.1160.10:FF:000027">
    <property type="entry name" value="Aspartokinase"/>
    <property type="match status" value="1"/>
</dbReference>
<dbReference type="Pfam" id="PF22468">
    <property type="entry name" value="ACT_9"/>
    <property type="match status" value="1"/>
</dbReference>
<reference evidence="17" key="1">
    <citation type="journal article" date="2014" name="Int. J. Syst. Evol. Microbiol.">
        <title>Complete genome sequence of Corynebacterium casei LMG S-19264T (=DSM 44701T), isolated from a smear-ripened cheese.</title>
        <authorList>
            <consortium name="US DOE Joint Genome Institute (JGI-PGF)"/>
            <person name="Walter F."/>
            <person name="Albersmeier A."/>
            <person name="Kalinowski J."/>
            <person name="Ruckert C."/>
        </authorList>
    </citation>
    <scope>NUCLEOTIDE SEQUENCE</scope>
    <source>
        <strain evidence="17">CGMCC 1.12777</strain>
    </source>
</reference>
<dbReference type="GO" id="GO:0009089">
    <property type="term" value="P:lysine biosynthetic process via diaminopimelate"/>
    <property type="evidence" value="ECO:0007669"/>
    <property type="project" value="UniProtKB-UniPathway"/>
</dbReference>
<keyword evidence="18" id="KW-1185">Reference proteome</keyword>
<evidence type="ECO:0000256" key="10">
    <source>
        <dbReference type="ARBA" id="ARBA00022915"/>
    </source>
</evidence>
<comment type="function">
    <text evidence="1">Catalyzes the phosphorylation of the beta-carboxyl group of aspartic acid with ATP to yield 4-phospho-L-aspartate, which is involved in the branched biosynthetic pathway leading to the biosynthesis of amino acids threonine, isoleucine and methionine.</text>
</comment>
<dbReference type="GO" id="GO:0004072">
    <property type="term" value="F:aspartate kinase activity"/>
    <property type="evidence" value="ECO:0007669"/>
    <property type="project" value="UniProtKB-EC"/>
</dbReference>
<evidence type="ECO:0000256" key="4">
    <source>
        <dbReference type="ARBA" id="ARBA00005139"/>
    </source>
</evidence>
<keyword evidence="7 13" id="KW-0547">Nucleotide-binding</keyword>
<evidence type="ECO:0000256" key="6">
    <source>
        <dbReference type="ARBA" id="ARBA00022679"/>
    </source>
</evidence>
<keyword evidence="9 13" id="KW-0067">ATP-binding</keyword>
<dbReference type="InterPro" id="IPR045865">
    <property type="entry name" value="ACT-like_dom_sf"/>
</dbReference>
<organism evidence="17 18">
    <name type="scientific">Pullulanibacillus pueri</name>
    <dbReference type="NCBI Taxonomy" id="1437324"/>
    <lineage>
        <taxon>Bacteria</taxon>
        <taxon>Bacillati</taxon>
        <taxon>Bacillota</taxon>
        <taxon>Bacilli</taxon>
        <taxon>Bacillales</taxon>
        <taxon>Sporolactobacillaceae</taxon>
        <taxon>Pullulanibacillus</taxon>
    </lineage>
</organism>
<dbReference type="EC" id="2.7.2.4" evidence="14"/>
<dbReference type="InterPro" id="IPR001048">
    <property type="entry name" value="Asp/Glu/Uridylate_kinase"/>
</dbReference>
<dbReference type="PROSITE" id="PS00324">
    <property type="entry name" value="ASPARTOKINASE"/>
    <property type="match status" value="1"/>
</dbReference>
<feature type="domain" description="ACT" evidence="16">
    <location>
        <begin position="390"/>
        <end position="458"/>
    </location>
</feature>
<dbReference type="RefSeq" id="WP_188496448.1">
    <property type="nucleotide sequence ID" value="NZ_BMFV01000006.1"/>
</dbReference>
<accession>A0A8J3EKT1</accession>
<dbReference type="GO" id="GO:0009088">
    <property type="term" value="P:threonine biosynthetic process"/>
    <property type="evidence" value="ECO:0007669"/>
    <property type="project" value="UniProtKB-UniPathway"/>
</dbReference>